<evidence type="ECO:0000256" key="4">
    <source>
        <dbReference type="ARBA" id="ARBA00022540"/>
    </source>
</evidence>
<dbReference type="Gene3D" id="3.40.50.300">
    <property type="entry name" value="P-loop containing nucleotide triphosphate hydrolases"/>
    <property type="match status" value="2"/>
</dbReference>
<dbReference type="InterPro" id="IPR016135">
    <property type="entry name" value="UBQ-conjugating_enzyme/RWD"/>
</dbReference>
<dbReference type="PROSITE" id="PS50030">
    <property type="entry name" value="UBA"/>
    <property type="match status" value="1"/>
</dbReference>
<dbReference type="GO" id="GO:0016787">
    <property type="term" value="F:hydrolase activity"/>
    <property type="evidence" value="ECO:0007669"/>
    <property type="project" value="UniProtKB-KW"/>
</dbReference>
<dbReference type="SMART" id="SM00487">
    <property type="entry name" value="DEXDc"/>
    <property type="match status" value="1"/>
</dbReference>
<dbReference type="PROSITE" id="PS51194">
    <property type="entry name" value="HELICASE_CTER"/>
    <property type="match status" value="1"/>
</dbReference>
<evidence type="ECO:0000259" key="12">
    <source>
        <dbReference type="PROSITE" id="PS50030"/>
    </source>
</evidence>
<dbReference type="InterPro" id="IPR048333">
    <property type="entry name" value="HA2_WH"/>
</dbReference>
<protein>
    <recommendedName>
        <fullName evidence="2">RNA helicase</fullName>
        <ecNumber evidence="2">3.6.4.13</ecNumber>
    </recommendedName>
</protein>
<feature type="domain" description="UBA" evidence="12">
    <location>
        <begin position="94"/>
        <end position="138"/>
    </location>
</feature>
<evidence type="ECO:0000256" key="8">
    <source>
        <dbReference type="ARBA" id="ARBA00022840"/>
    </source>
</evidence>
<dbReference type="Gene3D" id="1.10.8.10">
    <property type="entry name" value="DNA helicase RuvA subunit, C-terminal domain"/>
    <property type="match status" value="1"/>
</dbReference>
<dbReference type="InterPro" id="IPR007502">
    <property type="entry name" value="Helicase-assoc_dom"/>
</dbReference>
<dbReference type="SUPFAM" id="SSF54495">
    <property type="entry name" value="UBC-like"/>
    <property type="match status" value="1"/>
</dbReference>
<dbReference type="Proteomes" id="UP001430953">
    <property type="component" value="Unassembled WGS sequence"/>
</dbReference>
<evidence type="ECO:0000313" key="15">
    <source>
        <dbReference type="EMBL" id="KAL0118261.1"/>
    </source>
</evidence>
<dbReference type="Pfam" id="PF00271">
    <property type="entry name" value="Helicase_C"/>
    <property type="match status" value="1"/>
</dbReference>
<dbReference type="Gene3D" id="3.10.110.10">
    <property type="entry name" value="Ubiquitin Conjugating Enzyme"/>
    <property type="match status" value="1"/>
</dbReference>
<dbReference type="CDD" id="cd18791">
    <property type="entry name" value="SF2_C_RHA"/>
    <property type="match status" value="1"/>
</dbReference>
<dbReference type="InterPro" id="IPR009060">
    <property type="entry name" value="UBA-like_sf"/>
</dbReference>
<reference evidence="15 16" key="1">
    <citation type="submission" date="2023-03" db="EMBL/GenBank/DDBJ databases">
        <title>High recombination rates correlate with genetic variation in Cardiocondyla obscurior ants.</title>
        <authorList>
            <person name="Errbii M."/>
        </authorList>
    </citation>
    <scope>NUCLEOTIDE SEQUENCE [LARGE SCALE GENOMIC DNA]</scope>
    <source>
        <strain evidence="15">Alpha-2009</strain>
        <tissue evidence="15">Whole body</tissue>
    </source>
</reference>
<dbReference type="FunFam" id="3.40.50.300:FF:000500">
    <property type="entry name" value="ATP-dependent RNA helicase DHX29"/>
    <property type="match status" value="1"/>
</dbReference>
<evidence type="ECO:0000259" key="14">
    <source>
        <dbReference type="PROSITE" id="PS51194"/>
    </source>
</evidence>
<sequence>MDFWSIQQMKDFSAEGENKSVKSYDMNIERSEDNEDIKDDLPRYLEIAKRMWQICDTQELQNVQPPVSLLSNRQYDLIPMPPSNSFSVNMYLNNQNQEIRQPKIFKLRSKGFYESHCAEALINTNGNLDDAMEMLFYKYYDVADIPRFKHFEVPNDVELLRIRQQEKQILESVFHNAFVEKIENHIWMFQLELRYLTNDTSESSYFTLEIRFPKECIYPYEPPYIYFSKDDGIFSRINCLRIARRLHNEACLCSFYGIPSMHFIISLLTNKNEIKAYLEINKEPFLHPLESLCNDTQDKQKKIDVFIRLFETEVKMILKEIAKEGMLNCFNPPSTREQTKDKEKEKEKEIKLLEPLHTKEREVNGIRGKENVFVIYLRELLFAKKQENREESVNKYVLELPQAKTRQKEEESTSNSYVQVPRYRDMQRVDRKNFLKFNSIETNRNNVTFKHNTEKKSYPANMLAECDKIKQSLISLDVSSFSSNVITPLHAEKSEKQEKIMINPEECVALHVQISKKREENTLNPGEFTPLCTKKSQNEKDNIIYSNIVLPLCTENLRKDENNITHSDIFLPLCAEGPQKEDNTINSDMSLPLQAEKSQKEEENIINSNIVSSLCAEEPQKKDNLIKFDMLSPSCAEKLQKEENNIINSNVLLSLHVEKPQKEEDSITNFDIPCSLYVENQEKKEENISNPHPSEPLCKDRLEKSESNTTNFNTLETLCSEKSEKKDRNMPSFDVHVPLHTEEPDKREANVPDSSVSLGNFNTTNNYYSFYRYFGCNKYLGNNMTLQDEENMIIKETFTCKQSNSKYKNMQTARKKLPSWDKKDEILKAVHENQVVIVSGETGCGKSTQVPQFILDDWIINRIEKEHINIICVQPRKICTVVLATRIAEERADKLGEVVGYHVRLEKRRSSMTRLLFCTTGILLQQIMRDPQLTDVTHVIFDEVHERNAESDFLLMLMKDLLPKKPTLKIILMSATLNVDPFCAYFGDVPVLNIAGASFSVKQIFLEDVLEQTGYILDENSKYVSMDKINQIMSSEISNSISEAANASDDDYASEKCRDDELTVTQLMRRYPDYSKQTYINLYFMNYEKINYDLIEHILEWIITGKHEYPKEGSILIFLPGWNEISALKDQLDNSILSQRGKIMIVPLHSSLSIDDQKRVFLKAKKGVHKVVISTNLAETSITINDCVYVIDSGKMKESRFNSNRNMECLEACWVTQANVKQRKGRAGRVMPGVCIHLYTSYSYEQFAAYQIPEIQRISLEKLLLYLASLKWKRDDLYVIMQKMIDSPSFFEITGAINRLQEIGAFDSDYNLTALGYHLNKLPVNVRIGKLILYGAMFSCLDSVLTIAACLSHKSPFSVPLEKKDKINPRIKFFSANSDHLTTLYAYWEWQKVLYFRGKVAARKFAQENYLSVNTLYNIADLKYQFLELLVSIGFVSVSLPKRQSNTDNIIVLTGQELNKNNTNLKLLQGLLCAALYPNIARFKTSQGVTSKESRFLLQTRNGDIVRIHPSSVNSTVKSFTDSFIVYQQKVRTTQVYIVEVSIIPTIAITLFADYELWLNVSFDDTSMITLDPDWINIKLERDHFRMLQNMRLHLAILIMKKMENPLLDFSIDSTGGYIINKFIQMVSNS</sequence>
<evidence type="ECO:0000256" key="5">
    <source>
        <dbReference type="ARBA" id="ARBA00022741"/>
    </source>
</evidence>
<feature type="domain" description="Helicase C-terminal" evidence="14">
    <location>
        <begin position="1094"/>
        <end position="1271"/>
    </location>
</feature>
<keyword evidence="9" id="KW-0648">Protein biosynthesis</keyword>
<dbReference type="Pfam" id="PF04408">
    <property type="entry name" value="WHD_HA2"/>
    <property type="match status" value="1"/>
</dbReference>
<evidence type="ECO:0000256" key="9">
    <source>
        <dbReference type="ARBA" id="ARBA00022917"/>
    </source>
</evidence>
<evidence type="ECO:0000259" key="13">
    <source>
        <dbReference type="PROSITE" id="PS51192"/>
    </source>
</evidence>
<dbReference type="CDD" id="cd14270">
    <property type="entry name" value="UBA"/>
    <property type="match status" value="1"/>
</dbReference>
<dbReference type="EMBL" id="JADYXP020000008">
    <property type="protein sequence ID" value="KAL0118261.1"/>
    <property type="molecule type" value="Genomic_DNA"/>
</dbReference>
<dbReference type="InterPro" id="IPR001650">
    <property type="entry name" value="Helicase_C-like"/>
</dbReference>
<keyword evidence="3" id="KW-0963">Cytoplasm</keyword>
<keyword evidence="5" id="KW-0547">Nucleotide-binding</keyword>
<dbReference type="PANTHER" id="PTHR18934">
    <property type="entry name" value="ATP-DEPENDENT RNA HELICASE"/>
    <property type="match status" value="1"/>
</dbReference>
<comment type="caution">
    <text evidence="15">The sequence shown here is derived from an EMBL/GenBank/DDBJ whole genome shotgun (WGS) entry which is preliminary data.</text>
</comment>
<keyword evidence="7" id="KW-0347">Helicase</keyword>
<name>A0AAW2FW54_9HYME</name>
<dbReference type="PANTHER" id="PTHR18934:SF145">
    <property type="entry name" value="ATP-DEPENDENT RNA HELICASE DHX57-RELATED"/>
    <property type="match status" value="1"/>
</dbReference>
<evidence type="ECO:0000256" key="7">
    <source>
        <dbReference type="ARBA" id="ARBA00022806"/>
    </source>
</evidence>
<dbReference type="SMART" id="SM00847">
    <property type="entry name" value="HA2"/>
    <property type="match status" value="1"/>
</dbReference>
<evidence type="ECO:0000256" key="6">
    <source>
        <dbReference type="ARBA" id="ARBA00022801"/>
    </source>
</evidence>
<keyword evidence="4" id="KW-0396">Initiation factor</keyword>
<dbReference type="Pfam" id="PF07717">
    <property type="entry name" value="OB_NTP_bind"/>
    <property type="match status" value="1"/>
</dbReference>
<evidence type="ECO:0000256" key="1">
    <source>
        <dbReference type="ARBA" id="ARBA00008792"/>
    </source>
</evidence>
<proteinExistence type="inferred from homology"/>
<keyword evidence="6" id="KW-0378">Hydrolase</keyword>
<dbReference type="Pfam" id="PF00270">
    <property type="entry name" value="DEAD"/>
    <property type="match status" value="1"/>
</dbReference>
<dbReference type="SUPFAM" id="SSF52540">
    <property type="entry name" value="P-loop containing nucleoside triphosphate hydrolases"/>
    <property type="match status" value="1"/>
</dbReference>
<evidence type="ECO:0000256" key="3">
    <source>
        <dbReference type="ARBA" id="ARBA00022490"/>
    </source>
</evidence>
<dbReference type="SMART" id="SM00490">
    <property type="entry name" value="HELICc"/>
    <property type="match status" value="1"/>
</dbReference>
<feature type="domain" description="Helicase ATP-binding" evidence="13">
    <location>
        <begin position="827"/>
        <end position="995"/>
    </location>
</feature>
<dbReference type="FunFam" id="1.20.120.1080:FF:000002">
    <property type="entry name" value="Putative ATP-dependent RNA helicase DHX36"/>
    <property type="match status" value="1"/>
</dbReference>
<dbReference type="EC" id="3.6.4.13" evidence="2"/>
<gene>
    <name evidence="15" type="ORF">PUN28_009129</name>
</gene>
<organism evidence="15 16">
    <name type="scientific">Cardiocondyla obscurior</name>
    <dbReference type="NCBI Taxonomy" id="286306"/>
    <lineage>
        <taxon>Eukaryota</taxon>
        <taxon>Metazoa</taxon>
        <taxon>Ecdysozoa</taxon>
        <taxon>Arthropoda</taxon>
        <taxon>Hexapoda</taxon>
        <taxon>Insecta</taxon>
        <taxon>Pterygota</taxon>
        <taxon>Neoptera</taxon>
        <taxon>Endopterygota</taxon>
        <taxon>Hymenoptera</taxon>
        <taxon>Apocrita</taxon>
        <taxon>Aculeata</taxon>
        <taxon>Formicoidea</taxon>
        <taxon>Formicidae</taxon>
        <taxon>Myrmicinae</taxon>
        <taxon>Cardiocondyla</taxon>
    </lineage>
</organism>
<evidence type="ECO:0000256" key="2">
    <source>
        <dbReference type="ARBA" id="ARBA00012552"/>
    </source>
</evidence>
<dbReference type="GO" id="GO:0003724">
    <property type="term" value="F:RNA helicase activity"/>
    <property type="evidence" value="ECO:0007669"/>
    <property type="project" value="UniProtKB-EC"/>
</dbReference>
<evidence type="ECO:0000313" key="16">
    <source>
        <dbReference type="Proteomes" id="UP001430953"/>
    </source>
</evidence>
<dbReference type="PROSITE" id="PS51192">
    <property type="entry name" value="HELICASE_ATP_BIND_1"/>
    <property type="match status" value="1"/>
</dbReference>
<dbReference type="InterPro" id="IPR011545">
    <property type="entry name" value="DEAD/DEAH_box_helicase_dom"/>
</dbReference>
<evidence type="ECO:0000256" key="10">
    <source>
        <dbReference type="ARBA" id="ARBA00023054"/>
    </source>
</evidence>
<dbReference type="FunFam" id="3.40.50.300:FF:000325">
    <property type="entry name" value="ATP-dependent RNA helicase DHX29"/>
    <property type="match status" value="1"/>
</dbReference>
<keyword evidence="10" id="KW-0175">Coiled coil</keyword>
<keyword evidence="8" id="KW-0067">ATP-binding</keyword>
<evidence type="ECO:0000256" key="11">
    <source>
        <dbReference type="ARBA" id="ARBA00047984"/>
    </source>
</evidence>
<dbReference type="InterPro" id="IPR011709">
    <property type="entry name" value="DEAD-box_helicase_OB_fold"/>
</dbReference>
<comment type="catalytic activity">
    <reaction evidence="11">
        <text>ATP + H2O = ADP + phosphate + H(+)</text>
        <dbReference type="Rhea" id="RHEA:13065"/>
        <dbReference type="ChEBI" id="CHEBI:15377"/>
        <dbReference type="ChEBI" id="CHEBI:15378"/>
        <dbReference type="ChEBI" id="CHEBI:30616"/>
        <dbReference type="ChEBI" id="CHEBI:43474"/>
        <dbReference type="ChEBI" id="CHEBI:456216"/>
        <dbReference type="EC" id="3.6.4.13"/>
    </reaction>
</comment>
<dbReference type="Pfam" id="PF21010">
    <property type="entry name" value="HA2_C"/>
    <property type="match status" value="1"/>
</dbReference>
<dbReference type="Gene3D" id="1.20.120.1080">
    <property type="match status" value="1"/>
</dbReference>
<dbReference type="InterPro" id="IPR014001">
    <property type="entry name" value="Helicase_ATP-bd"/>
</dbReference>
<dbReference type="CDD" id="cd17917">
    <property type="entry name" value="DEXHc_RHA-like"/>
    <property type="match status" value="1"/>
</dbReference>
<accession>A0AAW2FW54</accession>
<dbReference type="SUPFAM" id="SSF46934">
    <property type="entry name" value="UBA-like"/>
    <property type="match status" value="1"/>
</dbReference>
<dbReference type="InterPro" id="IPR015940">
    <property type="entry name" value="UBA"/>
</dbReference>
<dbReference type="GO" id="GO:0003743">
    <property type="term" value="F:translation initiation factor activity"/>
    <property type="evidence" value="ECO:0007669"/>
    <property type="project" value="UniProtKB-KW"/>
</dbReference>
<comment type="similarity">
    <text evidence="1">Belongs to the DEAD box helicase family. DEAH subfamily.</text>
</comment>
<dbReference type="GO" id="GO:0003723">
    <property type="term" value="F:RNA binding"/>
    <property type="evidence" value="ECO:0007669"/>
    <property type="project" value="TreeGrafter"/>
</dbReference>
<dbReference type="InterPro" id="IPR027417">
    <property type="entry name" value="P-loop_NTPase"/>
</dbReference>
<dbReference type="InterPro" id="IPR006575">
    <property type="entry name" value="RWD_dom"/>
</dbReference>
<dbReference type="Pfam" id="PF05773">
    <property type="entry name" value="RWD"/>
    <property type="match status" value="1"/>
</dbReference>
<dbReference type="GO" id="GO:0005524">
    <property type="term" value="F:ATP binding"/>
    <property type="evidence" value="ECO:0007669"/>
    <property type="project" value="UniProtKB-KW"/>
</dbReference>
<keyword evidence="16" id="KW-1185">Reference proteome</keyword>